<evidence type="ECO:0000259" key="9">
    <source>
        <dbReference type="Pfam" id="PF00218"/>
    </source>
</evidence>
<dbReference type="RefSeq" id="WP_191003537.1">
    <property type="nucleotide sequence ID" value="NZ_JACXAD010000002.1"/>
</dbReference>
<evidence type="ECO:0000256" key="7">
    <source>
        <dbReference type="ARBA" id="ARBA00023141"/>
    </source>
</evidence>
<organism evidence="10 11">
    <name type="scientific">Hymenobacter montanus</name>
    <dbReference type="NCBI Taxonomy" id="2771359"/>
    <lineage>
        <taxon>Bacteria</taxon>
        <taxon>Pseudomonadati</taxon>
        <taxon>Bacteroidota</taxon>
        <taxon>Cytophagia</taxon>
        <taxon>Cytophagales</taxon>
        <taxon>Hymenobacteraceae</taxon>
        <taxon>Hymenobacter</taxon>
    </lineage>
</organism>
<dbReference type="AlphaFoldDB" id="A0A927GI52"/>
<dbReference type="FunFam" id="3.20.20.70:FF:000024">
    <property type="entry name" value="Indole-3-glycerol phosphate synthase"/>
    <property type="match status" value="1"/>
</dbReference>
<dbReference type="Gene3D" id="3.20.20.70">
    <property type="entry name" value="Aldolase class I"/>
    <property type="match status" value="1"/>
</dbReference>
<dbReference type="InterPro" id="IPR011060">
    <property type="entry name" value="RibuloseP-bd_barrel"/>
</dbReference>
<evidence type="ECO:0000256" key="4">
    <source>
        <dbReference type="ARBA" id="ARBA00022605"/>
    </source>
</evidence>
<evidence type="ECO:0000256" key="3">
    <source>
        <dbReference type="ARBA" id="ARBA00012362"/>
    </source>
</evidence>
<dbReference type="Pfam" id="PF00218">
    <property type="entry name" value="IGPS"/>
    <property type="match status" value="1"/>
</dbReference>
<keyword evidence="6" id="KW-0822">Tryptophan biosynthesis</keyword>
<comment type="caution">
    <text evidence="10">The sequence shown here is derived from an EMBL/GenBank/DDBJ whole genome shotgun (WGS) entry which is preliminary data.</text>
</comment>
<dbReference type="SUPFAM" id="SSF51366">
    <property type="entry name" value="Ribulose-phoshate binding barrel"/>
    <property type="match status" value="1"/>
</dbReference>
<dbReference type="InterPro" id="IPR045186">
    <property type="entry name" value="Indole-3-glycerol_P_synth"/>
</dbReference>
<dbReference type="GO" id="GO:0004425">
    <property type="term" value="F:indole-3-glycerol-phosphate synthase activity"/>
    <property type="evidence" value="ECO:0007669"/>
    <property type="project" value="UniProtKB-EC"/>
</dbReference>
<dbReference type="PANTHER" id="PTHR22854:SF2">
    <property type="entry name" value="INDOLE-3-GLYCEROL-PHOSPHATE SYNTHASE"/>
    <property type="match status" value="1"/>
</dbReference>
<evidence type="ECO:0000256" key="6">
    <source>
        <dbReference type="ARBA" id="ARBA00022822"/>
    </source>
</evidence>
<evidence type="ECO:0000256" key="8">
    <source>
        <dbReference type="ARBA" id="ARBA00023239"/>
    </source>
</evidence>
<evidence type="ECO:0000256" key="2">
    <source>
        <dbReference type="ARBA" id="ARBA00004696"/>
    </source>
</evidence>
<feature type="domain" description="Indole-3-glycerol phosphate synthase" evidence="9">
    <location>
        <begin position="5"/>
        <end position="255"/>
    </location>
</feature>
<dbReference type="Proteomes" id="UP000612233">
    <property type="component" value="Unassembled WGS sequence"/>
</dbReference>
<accession>A0A927GI52</accession>
<dbReference type="EC" id="4.1.1.48" evidence="3"/>
<dbReference type="GO" id="GO:0004640">
    <property type="term" value="F:phosphoribosylanthranilate isomerase activity"/>
    <property type="evidence" value="ECO:0007669"/>
    <property type="project" value="TreeGrafter"/>
</dbReference>
<dbReference type="InterPro" id="IPR013785">
    <property type="entry name" value="Aldolase_TIM"/>
</dbReference>
<evidence type="ECO:0000313" key="10">
    <source>
        <dbReference type="EMBL" id="MBD2766706.1"/>
    </source>
</evidence>
<keyword evidence="11" id="KW-1185">Reference proteome</keyword>
<dbReference type="NCBIfam" id="NF001377">
    <property type="entry name" value="PRK00278.2-4"/>
    <property type="match status" value="1"/>
</dbReference>
<dbReference type="InterPro" id="IPR001468">
    <property type="entry name" value="Indole-3-GlycerolPSynthase_CS"/>
</dbReference>
<dbReference type="GO" id="GO:0000162">
    <property type="term" value="P:L-tryptophan biosynthetic process"/>
    <property type="evidence" value="ECO:0007669"/>
    <property type="project" value="UniProtKB-KW"/>
</dbReference>
<proteinExistence type="predicted"/>
<comment type="catalytic activity">
    <reaction evidence="1">
        <text>1-(2-carboxyphenylamino)-1-deoxy-D-ribulose 5-phosphate + H(+) = (1S,2R)-1-C-(indol-3-yl)glycerol 3-phosphate + CO2 + H2O</text>
        <dbReference type="Rhea" id="RHEA:23476"/>
        <dbReference type="ChEBI" id="CHEBI:15377"/>
        <dbReference type="ChEBI" id="CHEBI:15378"/>
        <dbReference type="ChEBI" id="CHEBI:16526"/>
        <dbReference type="ChEBI" id="CHEBI:58613"/>
        <dbReference type="ChEBI" id="CHEBI:58866"/>
        <dbReference type="EC" id="4.1.1.48"/>
    </reaction>
</comment>
<dbReference type="PANTHER" id="PTHR22854">
    <property type="entry name" value="TRYPTOPHAN BIOSYNTHESIS PROTEIN"/>
    <property type="match status" value="1"/>
</dbReference>
<keyword evidence="4" id="KW-0028">Amino-acid biosynthesis</keyword>
<dbReference type="InterPro" id="IPR013798">
    <property type="entry name" value="Indole-3-glycerol_P_synth_dom"/>
</dbReference>
<gene>
    <name evidence="10" type="primary">trpC</name>
    <name evidence="10" type="ORF">IC235_02230</name>
</gene>
<keyword evidence="7" id="KW-0057">Aromatic amino acid biosynthesis</keyword>
<keyword evidence="5" id="KW-0210">Decarboxylase</keyword>
<dbReference type="CDD" id="cd00331">
    <property type="entry name" value="IGPS"/>
    <property type="match status" value="1"/>
</dbReference>
<dbReference type="PROSITE" id="PS00614">
    <property type="entry name" value="IGPS"/>
    <property type="match status" value="1"/>
</dbReference>
<evidence type="ECO:0000256" key="5">
    <source>
        <dbReference type="ARBA" id="ARBA00022793"/>
    </source>
</evidence>
<reference evidence="10" key="1">
    <citation type="submission" date="2020-09" db="EMBL/GenBank/DDBJ databases">
        <authorList>
            <person name="Kim M.K."/>
        </authorList>
    </citation>
    <scope>NUCLEOTIDE SEQUENCE</scope>
    <source>
        <strain evidence="10">BT664</strain>
    </source>
</reference>
<sequence>MSTILQTIIAHKRKEVAARRELVPVKLLESSLYFKSQPLSLRQYLLRPHGSGLIAEFKRKSPSKGWINQYAPVERTTLGYMQAGAAALSILTDTEFFGGKNEDLTTARRFNFCPILRKDFVVDEYQILEAKSVGADAVLLIAAVLTPEEIGVLGRLARSLGLEVLLEVHNAAELARSVQVEAVDLVGVNNRNLHDFSWSLDTSLELAAAIPSDLVKVSESGISTAATIKQLREAGYRGFLLGEAFMRHARPERACAALVQEIAALSKTAVVA</sequence>
<evidence type="ECO:0000313" key="11">
    <source>
        <dbReference type="Proteomes" id="UP000612233"/>
    </source>
</evidence>
<evidence type="ECO:0000256" key="1">
    <source>
        <dbReference type="ARBA" id="ARBA00001633"/>
    </source>
</evidence>
<keyword evidence="8 10" id="KW-0456">Lyase</keyword>
<comment type="pathway">
    <text evidence="2">Amino-acid biosynthesis; L-tryptophan biosynthesis; L-tryptophan from chorismate: step 4/5.</text>
</comment>
<name>A0A927GI52_9BACT</name>
<dbReference type="EMBL" id="JACXAD010000002">
    <property type="protein sequence ID" value="MBD2766706.1"/>
    <property type="molecule type" value="Genomic_DNA"/>
</dbReference>
<protein>
    <recommendedName>
        <fullName evidence="3">indole-3-glycerol-phosphate synthase</fullName>
        <ecNumber evidence="3">4.1.1.48</ecNumber>
    </recommendedName>
</protein>